<accession>A0A6M3LH12</accession>
<proteinExistence type="predicted"/>
<evidence type="ECO:0000256" key="1">
    <source>
        <dbReference type="SAM" id="Phobius"/>
    </source>
</evidence>
<keyword evidence="1" id="KW-0472">Membrane</keyword>
<dbReference type="EMBL" id="MT142465">
    <property type="protein sequence ID" value="QJA81633.1"/>
    <property type="molecule type" value="Genomic_DNA"/>
</dbReference>
<dbReference type="AlphaFoldDB" id="A0A6M3LH12"/>
<feature type="transmembrane region" description="Helical" evidence="1">
    <location>
        <begin position="20"/>
        <end position="39"/>
    </location>
</feature>
<evidence type="ECO:0000313" key="3">
    <source>
        <dbReference type="EMBL" id="QJA92401.1"/>
    </source>
</evidence>
<reference evidence="3" key="1">
    <citation type="submission" date="2020-03" db="EMBL/GenBank/DDBJ databases">
        <title>The deep terrestrial virosphere.</title>
        <authorList>
            <person name="Holmfeldt K."/>
            <person name="Nilsson E."/>
            <person name="Simone D."/>
            <person name="Lopez-Fernandez M."/>
            <person name="Wu X."/>
            <person name="de Brujin I."/>
            <person name="Lundin D."/>
            <person name="Andersson A."/>
            <person name="Bertilsson S."/>
            <person name="Dopson M."/>
        </authorList>
    </citation>
    <scope>NUCLEOTIDE SEQUENCE</scope>
    <source>
        <strain evidence="2">MM415A00504</strain>
        <strain evidence="3">MM415B04696</strain>
    </source>
</reference>
<organism evidence="3">
    <name type="scientific">viral metagenome</name>
    <dbReference type="NCBI Taxonomy" id="1070528"/>
    <lineage>
        <taxon>unclassified sequences</taxon>
        <taxon>metagenomes</taxon>
        <taxon>organismal metagenomes</taxon>
    </lineage>
</organism>
<gene>
    <name evidence="2" type="ORF">MM415A00504_0033</name>
    <name evidence="3" type="ORF">MM415B04696_0004</name>
</gene>
<evidence type="ECO:0000313" key="2">
    <source>
        <dbReference type="EMBL" id="QJA81633.1"/>
    </source>
</evidence>
<sequence length="42" mass="4986">MRDWIRDFEARWDMHPATWAMVVLSISYLTIRIAPVLIARAL</sequence>
<keyword evidence="1" id="KW-0812">Transmembrane</keyword>
<name>A0A6M3LH12_9ZZZZ</name>
<dbReference type="EMBL" id="MT143064">
    <property type="protein sequence ID" value="QJA92401.1"/>
    <property type="molecule type" value="Genomic_DNA"/>
</dbReference>
<keyword evidence="1" id="KW-1133">Transmembrane helix</keyword>
<protein>
    <submittedName>
        <fullName evidence="3">Uncharacterized protein</fullName>
    </submittedName>
</protein>